<dbReference type="AlphaFoldDB" id="A0A0E9WCZ8"/>
<dbReference type="EMBL" id="GBXM01021137">
    <property type="protein sequence ID" value="JAH87440.1"/>
    <property type="molecule type" value="Transcribed_RNA"/>
</dbReference>
<proteinExistence type="predicted"/>
<name>A0A0E9WCZ8_ANGAN</name>
<organism evidence="1">
    <name type="scientific">Anguilla anguilla</name>
    <name type="common">European freshwater eel</name>
    <name type="synonym">Muraena anguilla</name>
    <dbReference type="NCBI Taxonomy" id="7936"/>
    <lineage>
        <taxon>Eukaryota</taxon>
        <taxon>Metazoa</taxon>
        <taxon>Chordata</taxon>
        <taxon>Craniata</taxon>
        <taxon>Vertebrata</taxon>
        <taxon>Euteleostomi</taxon>
        <taxon>Actinopterygii</taxon>
        <taxon>Neopterygii</taxon>
        <taxon>Teleostei</taxon>
        <taxon>Anguilliformes</taxon>
        <taxon>Anguillidae</taxon>
        <taxon>Anguilla</taxon>
    </lineage>
</organism>
<accession>A0A0E9WCZ8</accession>
<protein>
    <submittedName>
        <fullName evidence="1">Uncharacterized protein</fullName>
    </submittedName>
</protein>
<evidence type="ECO:0000313" key="1">
    <source>
        <dbReference type="EMBL" id="JAH87440.1"/>
    </source>
</evidence>
<reference evidence="1" key="2">
    <citation type="journal article" date="2015" name="Fish Shellfish Immunol.">
        <title>Early steps in the European eel (Anguilla anguilla)-Vibrio vulnificus interaction in the gills: Role of the RtxA13 toxin.</title>
        <authorList>
            <person name="Callol A."/>
            <person name="Pajuelo D."/>
            <person name="Ebbesson L."/>
            <person name="Teles M."/>
            <person name="MacKenzie S."/>
            <person name="Amaro C."/>
        </authorList>
    </citation>
    <scope>NUCLEOTIDE SEQUENCE</scope>
</reference>
<sequence>MGKIFVWGEKHKGGQLYGWNEIGMCSKKD</sequence>
<reference evidence="1" key="1">
    <citation type="submission" date="2014-11" db="EMBL/GenBank/DDBJ databases">
        <authorList>
            <person name="Amaro Gonzalez C."/>
        </authorList>
    </citation>
    <scope>NUCLEOTIDE SEQUENCE</scope>
</reference>